<evidence type="ECO:0000313" key="2">
    <source>
        <dbReference type="Proteomes" id="UP000588647"/>
    </source>
</evidence>
<keyword evidence="2" id="KW-1185">Reference proteome</keyword>
<protein>
    <recommendedName>
        <fullName evidence="3">Minor tail protein</fullName>
    </recommendedName>
</protein>
<evidence type="ECO:0000313" key="1">
    <source>
        <dbReference type="EMBL" id="MBB4001606.1"/>
    </source>
</evidence>
<dbReference type="RefSeq" id="WP_183206116.1">
    <property type="nucleotide sequence ID" value="NZ_JAAAMM010000001.1"/>
</dbReference>
<accession>A0A7W6HAP6</accession>
<name>A0A7W6HAP6_9HYPH</name>
<dbReference type="AlphaFoldDB" id="A0A7W6HAP6"/>
<organism evidence="1 2">
    <name type="scientific">Aurantimonas endophytica</name>
    <dbReference type="NCBI Taxonomy" id="1522175"/>
    <lineage>
        <taxon>Bacteria</taxon>
        <taxon>Pseudomonadati</taxon>
        <taxon>Pseudomonadota</taxon>
        <taxon>Alphaproteobacteria</taxon>
        <taxon>Hyphomicrobiales</taxon>
        <taxon>Aurantimonadaceae</taxon>
        <taxon>Aurantimonas</taxon>
    </lineage>
</organism>
<gene>
    <name evidence="1" type="ORF">GGR03_000653</name>
</gene>
<dbReference type="Proteomes" id="UP000588647">
    <property type="component" value="Unassembled WGS sequence"/>
</dbReference>
<proteinExistence type="predicted"/>
<evidence type="ECO:0008006" key="3">
    <source>
        <dbReference type="Google" id="ProtNLM"/>
    </source>
</evidence>
<comment type="caution">
    <text evidence="1">The sequence shown here is derived from an EMBL/GenBank/DDBJ whole genome shotgun (WGS) entry which is preliminary data.</text>
</comment>
<dbReference type="EMBL" id="JACIEM010000001">
    <property type="protein sequence ID" value="MBB4001606.1"/>
    <property type="molecule type" value="Genomic_DNA"/>
</dbReference>
<reference evidence="1 2" key="1">
    <citation type="submission" date="2020-08" db="EMBL/GenBank/DDBJ databases">
        <title>Genomic Encyclopedia of Type Strains, Phase IV (KMG-IV): sequencing the most valuable type-strain genomes for metagenomic binning, comparative biology and taxonomic classification.</title>
        <authorList>
            <person name="Goeker M."/>
        </authorList>
    </citation>
    <scope>NUCLEOTIDE SEQUENCE [LARGE SCALE GENOMIC DNA]</scope>
    <source>
        <strain evidence="1 2">DSM 103570</strain>
    </source>
</reference>
<sequence length="392" mass="38384">MPVQPFYATGTATVTSGSETVTGTGTAWAIQVINGGEFSRQGLSIPIVAINSNTSLTLAYPWPGATSTGAYAISLGNAASASAIEANKRLAELVAQLADISPFVRSLFDDADAAAVRASLGVLASASAGATGAEILATTTPAQARAAIGATVTGSALITAANAAAARVAVGATTTGSALITAADAAAARTAAGITANGSSVVTGATGTGVALATAASAAAARTALGRPTHVISTTTIVAGASFLDINVPAGYSSFEADITGLFPSTTNAFFVGYWVDSALAQTGYYGDITFSSATSTISRTTISNGSAFQISAGVAATVSEGISGRLNIYPGGGGVRPSLISSVFHWNGAGIPQSVGASGQVLSNSRIVAFRVRPLAGTLGGGTIVLKGIPE</sequence>